<dbReference type="AlphaFoldDB" id="A0A1H3MHB4"/>
<sequence>MKSDKRQVAHLSDMSRSKIDEHVAAVQLAFDEDWLINHGDNIVRNLWHRTDAGATNEIINLGYALIEADKKKAGLASSFARRIKKQEINNQRGLLFELFVIGCMFARRGRVEPTPANEPGYDLRISFQDGGELLLSLKSWGTSTHERTFRKKAARLDQFVQKIAHETACHSVNVRAAAASYPEEKAWSSLRSACQEALRGQPTERSSRYVGDEWMLVIGPVWSPNGPICRNRLSHEVFVLSPYHKNEIPNFRDKLKGAINNAERYVKESPNRAHGIIARVPTNLSWSDANAVVKNHFDDNPNGPIGIVFLIQTAVITDESGRSMQQFFVQTHVSKGHKSWSSPERDFGLRLLLGVVSDKASKNVIASDDGQNIDLEDFYHYHSGDLFVRFDGNEGTLARLAPGLRQHAVMRIGANEVVFSGIFPQNDDLIMFD</sequence>
<organism evidence="1 2">
    <name type="scientific">Citreimonas salinaria</name>
    <dbReference type="NCBI Taxonomy" id="321339"/>
    <lineage>
        <taxon>Bacteria</taxon>
        <taxon>Pseudomonadati</taxon>
        <taxon>Pseudomonadota</taxon>
        <taxon>Alphaproteobacteria</taxon>
        <taxon>Rhodobacterales</taxon>
        <taxon>Roseobacteraceae</taxon>
        <taxon>Citreimonas</taxon>
    </lineage>
</organism>
<dbReference type="EMBL" id="FNPF01000017">
    <property type="protein sequence ID" value="SDY76026.1"/>
    <property type="molecule type" value="Genomic_DNA"/>
</dbReference>
<proteinExistence type="predicted"/>
<dbReference type="RefSeq" id="WP_143042323.1">
    <property type="nucleotide sequence ID" value="NZ_FNPF01000017.1"/>
</dbReference>
<accession>A0A1H3MHB4</accession>
<evidence type="ECO:0000313" key="1">
    <source>
        <dbReference type="EMBL" id="SDY76026.1"/>
    </source>
</evidence>
<keyword evidence="2" id="KW-1185">Reference proteome</keyword>
<protein>
    <submittedName>
        <fullName evidence="1">Uncharacterized protein</fullName>
    </submittedName>
</protein>
<dbReference type="Proteomes" id="UP000199286">
    <property type="component" value="Unassembled WGS sequence"/>
</dbReference>
<gene>
    <name evidence="1" type="ORF">SAMN05444340_11727</name>
</gene>
<name>A0A1H3MHB4_9RHOB</name>
<reference evidence="1 2" key="1">
    <citation type="submission" date="2016-10" db="EMBL/GenBank/DDBJ databases">
        <authorList>
            <person name="de Groot N.N."/>
        </authorList>
    </citation>
    <scope>NUCLEOTIDE SEQUENCE [LARGE SCALE GENOMIC DNA]</scope>
    <source>
        <strain evidence="1 2">DSM 26880</strain>
    </source>
</reference>
<evidence type="ECO:0000313" key="2">
    <source>
        <dbReference type="Proteomes" id="UP000199286"/>
    </source>
</evidence>
<dbReference type="OrthoDB" id="9255630at2"/>